<dbReference type="AlphaFoldDB" id="A0AAU7DM45"/>
<name>A0AAU7DM45_9BACT</name>
<accession>A0AAU7DM45</accession>
<sequence length="591" mass="64757">MGKFSVVILASAVSLLGGFSIKGAPQSPSSSAAANQAKGEYVFRSDVRRVPLDVIVLDKDGNPVHGLTEKDFVVEEDKKPQTILTFDYTDGRTTAFTPPKIPALPANTFVDLPTGSERGPLYVLYYDMVNTPVDDQMMASKQLLSFVDHAQPGTRFALFVNMAGLHLVQGFTSDHTLLHEAILSKGPGPHVPNVFMYGNLYGWEDAGAVLSNMKFMAQYLGGIPGRKNLLWLSSEFPIPVGPIVTGLNSNTGVGGGFSSSTLQINDMTYLEAQGIKEAYAAMASSQVALYPVDLEGQNPENDPGDQLVKGEYENAIAEATGGHAYHGGNRLQLLLDKAVEDGESYYSLTYSPTNTKYDGSERHIRVTLAEKDKKYSLTYRTVYYGLSDDEALEGHSKQIMQQRFLAAKQTDTLYATVEHGAPMMHDVLFVAHMATVGKPRLASAEEMKQLEDSPLYFKTRRKAQTLKPPAPVNLQQYVINYDVIDPQLRSQAAQQQAPQLEFAAAAYNSDGTLLNSILNKGVITIERQPDGKVDKRFHAIQQLEVPPGGAYIRLVVRNPQNDRTGALEVKLPLKQEAQTAALNPEQKKEIN</sequence>
<evidence type="ECO:0000313" key="1">
    <source>
        <dbReference type="EMBL" id="XBH18357.1"/>
    </source>
</evidence>
<dbReference type="EMBL" id="CP121196">
    <property type="protein sequence ID" value="XBH18357.1"/>
    <property type="molecule type" value="Genomic_DNA"/>
</dbReference>
<reference evidence="1" key="1">
    <citation type="submission" date="2023-03" db="EMBL/GenBank/DDBJ databases">
        <title>Edaphobacter sp.</title>
        <authorList>
            <person name="Huber K.J."/>
            <person name="Papendorf J."/>
            <person name="Pilke C."/>
            <person name="Bunk B."/>
            <person name="Sproeer C."/>
            <person name="Pester M."/>
        </authorList>
    </citation>
    <scope>NUCLEOTIDE SEQUENCE</scope>
    <source>
        <strain evidence="1">DSM 110680</strain>
    </source>
</reference>
<dbReference type="InterPro" id="IPR017802">
    <property type="entry name" value="VWFA-rel_acidobac-type"/>
</dbReference>
<dbReference type="NCBIfam" id="TIGR03436">
    <property type="entry name" value="acidobact_VWFA"/>
    <property type="match status" value="1"/>
</dbReference>
<dbReference type="RefSeq" id="WP_348263581.1">
    <property type="nucleotide sequence ID" value="NZ_CP121196.1"/>
</dbReference>
<gene>
    <name evidence="1" type="ORF">P8935_03255</name>
</gene>
<protein>
    <submittedName>
        <fullName evidence="1">VWA domain-containing protein</fullName>
    </submittedName>
</protein>
<organism evidence="1">
    <name type="scientific">Telmatobacter sp. DSM 110680</name>
    <dbReference type="NCBI Taxonomy" id="3036704"/>
    <lineage>
        <taxon>Bacteria</taxon>
        <taxon>Pseudomonadati</taxon>
        <taxon>Acidobacteriota</taxon>
        <taxon>Terriglobia</taxon>
        <taxon>Terriglobales</taxon>
        <taxon>Acidobacteriaceae</taxon>
        <taxon>Telmatobacter</taxon>
    </lineage>
</organism>
<proteinExistence type="predicted"/>